<dbReference type="Proteomes" id="UP000198310">
    <property type="component" value="Unassembled WGS sequence"/>
</dbReference>
<reference evidence="2" key="1">
    <citation type="submission" date="2017-06" db="EMBL/GenBank/DDBJ databases">
        <authorList>
            <person name="Varghese N."/>
            <person name="Submissions S."/>
        </authorList>
    </citation>
    <scope>NUCLEOTIDE SEQUENCE [LARGE SCALE GENOMIC DNA]</scope>
    <source>
        <strain evidence="2">DSM 28041</strain>
    </source>
</reference>
<dbReference type="AlphaFoldDB" id="A0A238ZFF1"/>
<name>A0A238ZFF1_9BACT</name>
<organism evidence="1 2">
    <name type="scientific">Hymenobacter mucosus</name>
    <dbReference type="NCBI Taxonomy" id="1411120"/>
    <lineage>
        <taxon>Bacteria</taxon>
        <taxon>Pseudomonadati</taxon>
        <taxon>Bacteroidota</taxon>
        <taxon>Cytophagia</taxon>
        <taxon>Cytophagales</taxon>
        <taxon>Hymenobacteraceae</taxon>
        <taxon>Hymenobacter</taxon>
    </lineage>
</organism>
<sequence>MLPTTQFGPQAQTPEQRARVLEQMLAYYAQMGIKLSPHVVALHQRYVAGELSWTDVCALRAAA</sequence>
<gene>
    <name evidence="1" type="ORF">SAMN06269173_107135</name>
</gene>
<evidence type="ECO:0000313" key="2">
    <source>
        <dbReference type="Proteomes" id="UP000198310"/>
    </source>
</evidence>
<dbReference type="InterPro" id="IPR043038">
    <property type="entry name" value="VbhA_sf"/>
</dbReference>
<protein>
    <recommendedName>
        <fullName evidence="3">Antitoxin VbhA domain-containing protein</fullName>
    </recommendedName>
</protein>
<proteinExistence type="predicted"/>
<accession>A0A238ZFF1</accession>
<dbReference type="EMBL" id="FZNS01000007">
    <property type="protein sequence ID" value="SNR81414.1"/>
    <property type="molecule type" value="Genomic_DNA"/>
</dbReference>
<keyword evidence="2" id="KW-1185">Reference proteome</keyword>
<dbReference type="Gene3D" id="1.10.8.1050">
    <property type="entry name" value="Antitoxin VbhA-like"/>
    <property type="match status" value="1"/>
</dbReference>
<evidence type="ECO:0008006" key="3">
    <source>
        <dbReference type="Google" id="ProtNLM"/>
    </source>
</evidence>
<evidence type="ECO:0000313" key="1">
    <source>
        <dbReference type="EMBL" id="SNR81414.1"/>
    </source>
</evidence>
<dbReference type="RefSeq" id="WP_089333494.1">
    <property type="nucleotide sequence ID" value="NZ_FZNS01000007.1"/>
</dbReference>